<feature type="transmembrane region" description="Helical" evidence="2">
    <location>
        <begin position="623"/>
        <end position="642"/>
    </location>
</feature>
<feature type="region of interest" description="Disordered" evidence="1">
    <location>
        <begin position="432"/>
        <end position="472"/>
    </location>
</feature>
<feature type="transmembrane region" description="Helical" evidence="2">
    <location>
        <begin position="675"/>
        <end position="693"/>
    </location>
</feature>
<feature type="transmembrane region" description="Helical" evidence="2">
    <location>
        <begin position="826"/>
        <end position="847"/>
    </location>
</feature>
<reference evidence="5" key="1">
    <citation type="submission" date="2017-03" db="EMBL/GenBank/DDBJ databases">
        <title>Genomes of endolithic fungi from Antarctica.</title>
        <authorList>
            <person name="Coleine C."/>
            <person name="Masonjones S."/>
            <person name="Stajich J.E."/>
        </authorList>
    </citation>
    <scope>NUCLEOTIDE SEQUENCE [LARGE SCALE GENOMIC DNA]</scope>
    <source>
        <strain evidence="5">CCFEE 5527</strain>
    </source>
</reference>
<dbReference type="Proteomes" id="UP000192596">
    <property type="component" value="Unassembled WGS sequence"/>
</dbReference>
<feature type="transmembrane region" description="Helical" evidence="2">
    <location>
        <begin position="859"/>
        <end position="877"/>
    </location>
</feature>
<feature type="compositionally biased region" description="Polar residues" evidence="1">
    <location>
        <begin position="57"/>
        <end position="79"/>
    </location>
</feature>
<keyword evidence="5" id="KW-1185">Reference proteome</keyword>
<feature type="transmembrane region" description="Helical" evidence="2">
    <location>
        <begin position="986"/>
        <end position="1012"/>
    </location>
</feature>
<dbReference type="Gene3D" id="2.60.120.200">
    <property type="match status" value="1"/>
</dbReference>
<feature type="chain" id="PRO_5013116742" evidence="3">
    <location>
        <begin position="23"/>
        <end position="1066"/>
    </location>
</feature>
<name>A0A1V8SJ61_9PEZI</name>
<feature type="compositionally biased region" description="Low complexity" evidence="1">
    <location>
        <begin position="515"/>
        <end position="526"/>
    </location>
</feature>
<dbReference type="PANTHER" id="PTHR38121">
    <property type="entry name" value="GH16 DOMAIN-CONTAINING PROTEIN"/>
    <property type="match status" value="1"/>
</dbReference>
<protein>
    <submittedName>
        <fullName evidence="4">Uncharacterized protein</fullName>
    </submittedName>
</protein>
<feature type="transmembrane region" description="Helical" evidence="2">
    <location>
        <begin position="952"/>
        <end position="980"/>
    </location>
</feature>
<dbReference type="CDD" id="cd00413">
    <property type="entry name" value="Glyco_hydrolase_16"/>
    <property type="match status" value="1"/>
</dbReference>
<keyword evidence="2" id="KW-0812">Transmembrane</keyword>
<dbReference type="InterPro" id="IPR013320">
    <property type="entry name" value="ConA-like_dom_sf"/>
</dbReference>
<feature type="transmembrane region" description="Helical" evidence="2">
    <location>
        <begin position="714"/>
        <end position="735"/>
    </location>
</feature>
<evidence type="ECO:0000256" key="1">
    <source>
        <dbReference type="SAM" id="MobiDB-lite"/>
    </source>
</evidence>
<comment type="caution">
    <text evidence="4">The sequence shown here is derived from an EMBL/GenBank/DDBJ whole genome shotgun (WGS) entry which is preliminary data.</text>
</comment>
<dbReference type="OrthoDB" id="25131at2759"/>
<feature type="region of interest" description="Disordered" evidence="1">
    <location>
        <begin position="509"/>
        <end position="539"/>
    </location>
</feature>
<gene>
    <name evidence="4" type="ORF">B0A48_14984</name>
</gene>
<accession>A0A1V8SJ61</accession>
<proteinExistence type="predicted"/>
<keyword evidence="2" id="KW-1133">Transmembrane helix</keyword>
<feature type="transmembrane region" description="Helical" evidence="2">
    <location>
        <begin position="785"/>
        <end position="806"/>
    </location>
</feature>
<feature type="region of interest" description="Disordered" evidence="1">
    <location>
        <begin position="1028"/>
        <end position="1066"/>
    </location>
</feature>
<evidence type="ECO:0000256" key="3">
    <source>
        <dbReference type="SAM" id="SignalP"/>
    </source>
</evidence>
<keyword evidence="3" id="KW-0732">Signal</keyword>
<evidence type="ECO:0000313" key="4">
    <source>
        <dbReference type="EMBL" id="OQN99123.1"/>
    </source>
</evidence>
<feature type="transmembrane region" description="Helical" evidence="2">
    <location>
        <begin position="403"/>
        <end position="424"/>
    </location>
</feature>
<dbReference type="STRING" id="1507870.A0A1V8SJ61"/>
<dbReference type="InParanoid" id="A0A1V8SJ61"/>
<evidence type="ECO:0000313" key="5">
    <source>
        <dbReference type="Proteomes" id="UP000192596"/>
    </source>
</evidence>
<sequence length="1066" mass="117456">MHLSWLPPALLTHALLFSLALGQDATTTAISGDRDGDLVTAPSTFSSTVAAEPTDSEVPTTSGEAEVSPTDTQFPTPASATEPAPIETQVPPSLAPADCHCGFLDPLTSRTYTDSLVVYFNETETVPLDFALGDFAHKYERGYLVYYLQGASPSNAFWSNGSTWNLSPGWLNLNVIGFRVDNHLVSGAELKTKRQDIQYGSFRMLAKPAAPYASGGSAMTMRLMHNESSSAELDLLNMDDSGNTARFATTVNSLAPDPANCLDYTILLDDNAGYNADWWNFWEYRMDWSGEGFEWYIGPVKTRTLAATNWTMPMSLEIKHWSNGDPAYMQGPPANTSGAALGWVRSFFNSSLSTELGMPADCSVDMLCSTEDTTLRLTSPYSDQAMESYEELHAVNRDNKPSIAAIALAIASVALTAVLFALGFTRRAVRRKDVSRPAMHKAHQSDMELTRLTGSNDGKEGSDIATPRKSRPVLQQHVTAGSTQPLLAQRGSYAANALQWDVLPTPYDDARQYPGGTSTSTLGQSGAFPGGAATSTHSSARYSGTTAWTPAVSTSDINMAYASQPDHREKGVHVAGHNVATEEAAGLAGANPGAHDAARAVETIDPTAKSAVAAPVKRQRVDYLAGLVALCSILVSVTHWVLTYTPSVIMEYLPAHYNSEQWARRTIEPFLMNDIWVGLFFTTSTRFLTTAYLRKADLMIIAEKTVSRTPRLMIPIAAVIVFEYFLMDVGAVKYLEYVPSITWSTWPSTWVYPNFGWFINETLQLIYLIPNAAPQLTWNFCTGVLWTIPVQLQNTWLVLLGAVVITEIKTPWKRFGYYAFCVVNHWYALSWGSYFWFGLLLADLDITYKYRTKIQSSPLLLYPLLTAASLLVFVSLGNDLLSIWTGYAFSTNERSIHPEIQSGLNIGATPFAAYPEYTEPKLNGLVFCVASQFIVEISVWTQKFLSTKPFLLLFPHVFTMYLIHGLVFWSIGSLVCVWFADLGLAYWLNMLLTAIICYVALFACLPIVTPAIEMLGKEMTKSIWVGASQEPEEWRPTSWPLGRDEVEGKGGEERRRDGARKGRPLG</sequence>
<dbReference type="AlphaFoldDB" id="A0A1V8SJ61"/>
<dbReference type="SUPFAM" id="SSF49899">
    <property type="entry name" value="Concanavalin A-like lectins/glucanases"/>
    <property type="match status" value="1"/>
</dbReference>
<evidence type="ECO:0000256" key="2">
    <source>
        <dbReference type="SAM" id="Phobius"/>
    </source>
</evidence>
<feature type="compositionally biased region" description="Basic and acidic residues" evidence="1">
    <location>
        <begin position="1042"/>
        <end position="1060"/>
    </location>
</feature>
<dbReference type="PANTHER" id="PTHR38121:SF2">
    <property type="entry name" value="ACYLTRANSFERASE 3 DOMAIN-CONTAINING PROTEIN"/>
    <property type="match status" value="1"/>
</dbReference>
<feature type="signal peptide" evidence="3">
    <location>
        <begin position="1"/>
        <end position="22"/>
    </location>
</feature>
<keyword evidence="2" id="KW-0472">Membrane</keyword>
<feature type="transmembrane region" description="Helical" evidence="2">
    <location>
        <begin position="755"/>
        <end position="773"/>
    </location>
</feature>
<feature type="region of interest" description="Disordered" evidence="1">
    <location>
        <begin position="44"/>
        <end position="81"/>
    </location>
</feature>
<dbReference type="EMBL" id="NAJO01000042">
    <property type="protein sequence ID" value="OQN99123.1"/>
    <property type="molecule type" value="Genomic_DNA"/>
</dbReference>
<organism evidence="4 5">
    <name type="scientific">Cryoendolithus antarcticus</name>
    <dbReference type="NCBI Taxonomy" id="1507870"/>
    <lineage>
        <taxon>Eukaryota</taxon>
        <taxon>Fungi</taxon>
        <taxon>Dikarya</taxon>
        <taxon>Ascomycota</taxon>
        <taxon>Pezizomycotina</taxon>
        <taxon>Dothideomycetes</taxon>
        <taxon>Dothideomycetidae</taxon>
        <taxon>Cladosporiales</taxon>
        <taxon>Cladosporiaceae</taxon>
        <taxon>Cryoendolithus</taxon>
    </lineage>
</organism>